<dbReference type="InterPro" id="IPR008374">
    <property type="entry name" value="SF_assemblin/giardin_b"/>
</dbReference>
<organism evidence="8 9">
    <name type="scientific">Aphanomyces stellatus</name>
    <dbReference type="NCBI Taxonomy" id="120398"/>
    <lineage>
        <taxon>Eukaryota</taxon>
        <taxon>Sar</taxon>
        <taxon>Stramenopiles</taxon>
        <taxon>Oomycota</taxon>
        <taxon>Saprolegniomycetes</taxon>
        <taxon>Saprolegniales</taxon>
        <taxon>Verrucalvaceae</taxon>
        <taxon>Aphanomyces</taxon>
    </lineage>
</organism>
<evidence type="ECO:0000313" key="9">
    <source>
        <dbReference type="Proteomes" id="UP000332933"/>
    </source>
</evidence>
<dbReference type="EMBL" id="VJMH01005115">
    <property type="protein sequence ID" value="KAF0700677.1"/>
    <property type="molecule type" value="Genomic_DNA"/>
</dbReference>
<proteinExistence type="inferred from homology"/>
<dbReference type="Proteomes" id="UP000332933">
    <property type="component" value="Unassembled WGS sequence"/>
</dbReference>
<dbReference type="EMBL" id="CAADRA010005136">
    <property type="protein sequence ID" value="VFT85741.1"/>
    <property type="molecule type" value="Genomic_DNA"/>
</dbReference>
<comment type="similarity">
    <text evidence="2">Belongs to the SF-assemblin family.</text>
</comment>
<evidence type="ECO:0000313" key="7">
    <source>
        <dbReference type="EMBL" id="KAF0700677.1"/>
    </source>
</evidence>
<accession>A0A485KLG8</accession>
<dbReference type="AlphaFoldDB" id="A0A485KLG8"/>
<evidence type="ECO:0000256" key="3">
    <source>
        <dbReference type="ARBA" id="ARBA00022490"/>
    </source>
</evidence>
<dbReference type="GO" id="GO:0005200">
    <property type="term" value="F:structural constituent of cytoskeleton"/>
    <property type="evidence" value="ECO:0007669"/>
    <property type="project" value="InterPro"/>
</dbReference>
<name>A0A485KLG8_9STRA</name>
<dbReference type="Pfam" id="PF06705">
    <property type="entry name" value="SF-assemblin"/>
    <property type="match status" value="1"/>
</dbReference>
<comment type="subcellular location">
    <subcellularLocation>
        <location evidence="1">Cytoplasm</location>
        <location evidence="1">Cytoskeleton</location>
    </subcellularLocation>
</comment>
<evidence type="ECO:0000256" key="2">
    <source>
        <dbReference type="ARBA" id="ARBA00005678"/>
    </source>
</evidence>
<dbReference type="GO" id="GO:0005874">
    <property type="term" value="C:microtubule"/>
    <property type="evidence" value="ECO:0007669"/>
    <property type="project" value="UniProtKB-KW"/>
</dbReference>
<evidence type="ECO:0000256" key="1">
    <source>
        <dbReference type="ARBA" id="ARBA00004245"/>
    </source>
</evidence>
<evidence type="ECO:0000256" key="5">
    <source>
        <dbReference type="ARBA" id="ARBA00023054"/>
    </source>
</evidence>
<keyword evidence="6" id="KW-0206">Cytoskeleton</keyword>
<dbReference type="OrthoDB" id="68361at2759"/>
<evidence type="ECO:0000313" key="8">
    <source>
        <dbReference type="EMBL" id="VFT85741.1"/>
    </source>
</evidence>
<protein>
    <submittedName>
        <fullName evidence="8">Aste57867_8855 protein</fullName>
    </submittedName>
</protein>
<keyword evidence="9" id="KW-1185">Reference proteome</keyword>
<keyword evidence="4" id="KW-0493">Microtubule</keyword>
<keyword evidence="3" id="KW-0963">Cytoplasm</keyword>
<evidence type="ECO:0000256" key="6">
    <source>
        <dbReference type="ARBA" id="ARBA00023212"/>
    </source>
</evidence>
<gene>
    <name evidence="8" type="primary">Aste57867_8855</name>
    <name evidence="7" type="ORF">As57867_008820</name>
    <name evidence="8" type="ORF">ASTE57867_8855</name>
</gene>
<reference evidence="7" key="2">
    <citation type="submission" date="2019-06" db="EMBL/GenBank/DDBJ databases">
        <title>Genomics analysis of Aphanomyces spp. identifies a new class of oomycete effector associated with host adaptation.</title>
        <authorList>
            <person name="Gaulin E."/>
        </authorList>
    </citation>
    <scope>NUCLEOTIDE SEQUENCE</scope>
    <source>
        <strain evidence="7">CBS 578.67</strain>
    </source>
</reference>
<reference evidence="8 9" key="1">
    <citation type="submission" date="2019-03" db="EMBL/GenBank/DDBJ databases">
        <authorList>
            <person name="Gaulin E."/>
            <person name="Dumas B."/>
        </authorList>
    </citation>
    <scope>NUCLEOTIDE SEQUENCE [LARGE SCALE GENOMIC DNA]</scope>
    <source>
        <strain evidence="8">CBS 568.67</strain>
    </source>
</reference>
<sequence>MADEAETGFQAYREKYNETIAAPNGPLLRVIRPPNDEEIDSKRTDLIDAAEELLDHDMDELKDSTHVRNLEIQKHFDAIMDRGHHFEAKLGDEMRARDESIGALRAAFTAAFDNAYAAMEATAGAAFTVRLDETIAAEDAREARVQTQFDEFIQVTVPGIIEALQGTITRRLEKSHETFDIDNTKLLKREKKMTVQVETHERRTAQAFVDERDRRVSTFVALQEGIHSTMRVDDRQAEKKQNSTIETILALQAQFNEEKRVRETEDAELLEKVSGSMERLHTSILESFGEEK</sequence>
<evidence type="ECO:0000256" key="4">
    <source>
        <dbReference type="ARBA" id="ARBA00022701"/>
    </source>
</evidence>
<keyword evidence="5" id="KW-0175">Coiled coil</keyword>